<gene>
    <name evidence="1" type="ORF">HCX48_02660</name>
</gene>
<proteinExistence type="predicted"/>
<comment type="caution">
    <text evidence="1">The sequence shown here is derived from an EMBL/GenBank/DDBJ whole genome shotgun (WGS) entry which is preliminary data.</text>
</comment>
<dbReference type="Proteomes" id="UP000720344">
    <property type="component" value="Unassembled WGS sequence"/>
</dbReference>
<evidence type="ECO:0000313" key="2">
    <source>
        <dbReference type="Proteomes" id="UP000720344"/>
    </source>
</evidence>
<evidence type="ECO:0000313" key="1">
    <source>
        <dbReference type="EMBL" id="NJA88123.1"/>
    </source>
</evidence>
<accession>A0ABX0WEG4</accession>
<dbReference type="EMBL" id="JAATWB010000001">
    <property type="protein sequence ID" value="NJA88123.1"/>
    <property type="molecule type" value="Genomic_DNA"/>
</dbReference>
<name>A0ABX0WEG4_9RHOO</name>
<keyword evidence="2" id="KW-1185">Reference proteome</keyword>
<dbReference type="RefSeq" id="WP_167680752.1">
    <property type="nucleotide sequence ID" value="NZ_JAATWB010000001.1"/>
</dbReference>
<reference evidence="2" key="1">
    <citation type="submission" date="2020-03" db="EMBL/GenBank/DDBJ databases">
        <title>Whole-genome sequence of the purple nonsulfur bacterium Rhodocyclus tenuis DSM112.</title>
        <authorList>
            <person name="Kyndt J.A."/>
            <person name="Meyer T.E."/>
        </authorList>
    </citation>
    <scope>NUCLEOTIDE SEQUENCE [LARGE SCALE GENOMIC DNA]</scope>
    <source>
        <strain evidence="2">DSM 112</strain>
    </source>
</reference>
<sequence>MGYFTAVIPPPPPHETALPALYPQLRRLAENALVVLFVAIFMVLHCAPLRAADSDTPDSGACRVAMAADPAAPACRQGPQ</sequence>
<organism evidence="1 2">
    <name type="scientific">Rhodocyclus gracilis</name>
    <dbReference type="NCBI Taxonomy" id="2929842"/>
    <lineage>
        <taxon>Bacteria</taxon>
        <taxon>Pseudomonadati</taxon>
        <taxon>Pseudomonadota</taxon>
        <taxon>Betaproteobacteria</taxon>
        <taxon>Rhodocyclales</taxon>
        <taxon>Rhodocyclaceae</taxon>
        <taxon>Rhodocyclus</taxon>
    </lineage>
</organism>
<protein>
    <submittedName>
        <fullName evidence="1">Uncharacterized protein</fullName>
    </submittedName>
</protein>